<evidence type="ECO:0000256" key="3">
    <source>
        <dbReference type="ARBA" id="ARBA00011881"/>
    </source>
</evidence>
<dbReference type="InterPro" id="IPR006140">
    <property type="entry name" value="D-isomer_DH_NAD-bd"/>
</dbReference>
<evidence type="ECO:0000259" key="15">
    <source>
        <dbReference type="Pfam" id="PF00389"/>
    </source>
</evidence>
<keyword evidence="7 14" id="KW-0028">Amino-acid biosynthesis</keyword>
<dbReference type="Proteomes" id="UP000590868">
    <property type="component" value="Unassembled WGS sequence"/>
</dbReference>
<evidence type="ECO:0000259" key="16">
    <source>
        <dbReference type="Pfam" id="PF02826"/>
    </source>
</evidence>
<dbReference type="PROSITE" id="PS00065">
    <property type="entry name" value="D_2_HYDROXYACID_DH_1"/>
    <property type="match status" value="1"/>
</dbReference>
<dbReference type="CDD" id="cd12173">
    <property type="entry name" value="PGDH_4"/>
    <property type="match status" value="1"/>
</dbReference>
<feature type="non-terminal residue" evidence="18">
    <location>
        <position position="1"/>
    </location>
</feature>
<dbReference type="InterPro" id="IPR029752">
    <property type="entry name" value="D-isomer_DH_CS1"/>
</dbReference>
<comment type="similarity">
    <text evidence="2 13">Belongs to the D-isomer specific 2-hydroxyacid dehydrogenase family.</text>
</comment>
<evidence type="ECO:0000256" key="13">
    <source>
        <dbReference type="RuleBase" id="RU003719"/>
    </source>
</evidence>
<dbReference type="InterPro" id="IPR029009">
    <property type="entry name" value="ASB_dom_sf"/>
</dbReference>
<comment type="pathway">
    <text evidence="1 14">Amino-acid biosynthesis; L-serine biosynthesis; L-serine from 3-phospho-D-glycerate: step 1/3.</text>
</comment>
<evidence type="ECO:0000256" key="7">
    <source>
        <dbReference type="ARBA" id="ARBA00022605"/>
    </source>
</evidence>
<feature type="domain" description="D-isomer specific 2-hydroxyacid dehydrogenase NAD-binding" evidence="16">
    <location>
        <begin position="77"/>
        <end position="250"/>
    </location>
</feature>
<keyword evidence="11 14" id="KW-0718">Serine biosynthesis</keyword>
<proteinExistence type="inferred from homology"/>
<evidence type="ECO:0000256" key="5">
    <source>
        <dbReference type="ARBA" id="ARBA00021582"/>
    </source>
</evidence>
<keyword evidence="9 13" id="KW-0560">Oxidoreductase</keyword>
<protein>
    <recommendedName>
        <fullName evidence="5 14">D-3-phosphoglycerate dehydrogenase</fullName>
        <ecNumber evidence="4 14">1.1.1.95</ecNumber>
    </recommendedName>
</protein>
<evidence type="ECO:0000256" key="6">
    <source>
        <dbReference type="ARBA" id="ARBA00022553"/>
    </source>
</evidence>
<dbReference type="InterPro" id="IPR045626">
    <property type="entry name" value="PGDH_ASB_dom"/>
</dbReference>
<evidence type="ECO:0000256" key="8">
    <source>
        <dbReference type="ARBA" id="ARBA00022990"/>
    </source>
</evidence>
<dbReference type="InterPro" id="IPR029753">
    <property type="entry name" value="D-isomer_DH_CS"/>
</dbReference>
<feature type="domain" description="D-3-phosphoglycerate dehydrogenase ASB" evidence="17">
    <location>
        <begin position="295"/>
        <end position="401"/>
    </location>
</feature>
<keyword evidence="19" id="KW-1185">Reference proteome</keyword>
<dbReference type="OrthoDB" id="1621027at2759"/>
<accession>A0A7L2B050</accession>
<dbReference type="GO" id="GO:0004617">
    <property type="term" value="F:phosphoglycerate dehydrogenase activity"/>
    <property type="evidence" value="ECO:0007669"/>
    <property type="project" value="UniProtKB-EC"/>
</dbReference>
<dbReference type="PANTHER" id="PTHR42938">
    <property type="entry name" value="FORMATE DEHYDROGENASE 1"/>
    <property type="match status" value="1"/>
</dbReference>
<evidence type="ECO:0000259" key="17">
    <source>
        <dbReference type="Pfam" id="PF19304"/>
    </source>
</evidence>
<keyword evidence="6" id="KW-0597">Phosphoprotein</keyword>
<dbReference type="Pfam" id="PF19304">
    <property type="entry name" value="PGDH_inter"/>
    <property type="match status" value="1"/>
</dbReference>
<dbReference type="FunFam" id="3.40.50.720:FF:000021">
    <property type="entry name" value="D-3-phosphoglycerate dehydrogenase"/>
    <property type="match status" value="1"/>
</dbReference>
<evidence type="ECO:0000313" key="19">
    <source>
        <dbReference type="Proteomes" id="UP000590868"/>
    </source>
</evidence>
<dbReference type="PANTHER" id="PTHR42938:SF22">
    <property type="entry name" value="D-3-PHOSPHOGLYCERATE DEHYDROGENASE"/>
    <property type="match status" value="1"/>
</dbReference>
<dbReference type="Pfam" id="PF00389">
    <property type="entry name" value="2-Hacid_dh"/>
    <property type="match status" value="1"/>
</dbReference>
<comment type="subunit">
    <text evidence="3">Homotetramer.</text>
</comment>
<dbReference type="EC" id="1.1.1.95" evidence="4 14"/>
<evidence type="ECO:0000256" key="4">
    <source>
        <dbReference type="ARBA" id="ARBA00013143"/>
    </source>
</evidence>
<reference evidence="18 19" key="1">
    <citation type="submission" date="2019-09" db="EMBL/GenBank/DDBJ databases">
        <title>Bird 10,000 Genomes (B10K) Project - Family phase.</title>
        <authorList>
            <person name="Zhang G."/>
        </authorList>
    </citation>
    <scope>NUCLEOTIDE SEQUENCE [LARGE SCALE GENOMIC DNA]</scope>
    <source>
        <strain evidence="18">B10K-DU-001-55</strain>
        <tissue evidence="18">Muscle</tissue>
    </source>
</reference>
<gene>
    <name evidence="18" type="primary">Phgdh</name>
    <name evidence="18" type="ORF">HELFUL_R00028</name>
</gene>
<dbReference type="PROSITE" id="PS00670">
    <property type="entry name" value="D_2_HYDROXYACID_DH_2"/>
    <property type="match status" value="1"/>
</dbReference>
<organism evidence="18 19">
    <name type="scientific">Heliornis fulica</name>
    <name type="common">sungrebe</name>
    <dbReference type="NCBI Taxonomy" id="54369"/>
    <lineage>
        <taxon>Eukaryota</taxon>
        <taxon>Metazoa</taxon>
        <taxon>Chordata</taxon>
        <taxon>Craniata</taxon>
        <taxon>Vertebrata</taxon>
        <taxon>Euteleostomi</taxon>
        <taxon>Archelosauria</taxon>
        <taxon>Archosauria</taxon>
        <taxon>Dinosauria</taxon>
        <taxon>Saurischia</taxon>
        <taxon>Theropoda</taxon>
        <taxon>Coelurosauria</taxon>
        <taxon>Aves</taxon>
        <taxon>Neognathae</taxon>
        <taxon>Neoaves</taxon>
        <taxon>Gruiformes</taxon>
        <taxon>Heliornithidae</taxon>
        <taxon>Heliornis</taxon>
    </lineage>
</organism>
<dbReference type="InterPro" id="IPR006236">
    <property type="entry name" value="PGDH"/>
</dbReference>
<dbReference type="GO" id="GO:0006564">
    <property type="term" value="P:L-serine biosynthetic process"/>
    <property type="evidence" value="ECO:0007669"/>
    <property type="project" value="UniProtKB-KW"/>
</dbReference>
<evidence type="ECO:0000256" key="9">
    <source>
        <dbReference type="ARBA" id="ARBA00023002"/>
    </source>
</evidence>
<dbReference type="Pfam" id="PF02826">
    <property type="entry name" value="2-Hacid_dh_C"/>
    <property type="match status" value="1"/>
</dbReference>
<evidence type="ECO:0000256" key="1">
    <source>
        <dbReference type="ARBA" id="ARBA00005216"/>
    </source>
</evidence>
<keyword evidence="10 14" id="KW-0520">NAD</keyword>
<dbReference type="SUPFAM" id="SSF51735">
    <property type="entry name" value="NAD(P)-binding Rossmann-fold domains"/>
    <property type="match status" value="1"/>
</dbReference>
<evidence type="ECO:0000256" key="11">
    <source>
        <dbReference type="ARBA" id="ARBA00023299"/>
    </source>
</evidence>
<evidence type="ECO:0000256" key="14">
    <source>
        <dbReference type="RuleBase" id="RU363003"/>
    </source>
</evidence>
<dbReference type="Gene3D" id="3.40.50.720">
    <property type="entry name" value="NAD(P)-binding Rossmann-like Domain"/>
    <property type="match status" value="2"/>
</dbReference>
<dbReference type="FunFam" id="3.30.1330.90:FF:000005">
    <property type="entry name" value="D-3-phosphoglycerate dehydrogenase"/>
    <property type="match status" value="1"/>
</dbReference>
<dbReference type="UniPathway" id="UPA00135">
    <property type="reaction ID" value="UER00196"/>
</dbReference>
<comment type="catalytic activity">
    <reaction evidence="12 14">
        <text>(2R)-3-phosphoglycerate + NAD(+) = 3-phosphooxypyruvate + NADH + H(+)</text>
        <dbReference type="Rhea" id="RHEA:12641"/>
        <dbReference type="ChEBI" id="CHEBI:15378"/>
        <dbReference type="ChEBI" id="CHEBI:18110"/>
        <dbReference type="ChEBI" id="CHEBI:57540"/>
        <dbReference type="ChEBI" id="CHEBI:57945"/>
        <dbReference type="ChEBI" id="CHEBI:58272"/>
        <dbReference type="EC" id="1.1.1.95"/>
    </reaction>
</comment>
<evidence type="ECO:0000256" key="12">
    <source>
        <dbReference type="ARBA" id="ARBA00048731"/>
    </source>
</evidence>
<dbReference type="GO" id="GO:0051287">
    <property type="term" value="F:NAD binding"/>
    <property type="evidence" value="ECO:0007669"/>
    <property type="project" value="UniProtKB-UniRule"/>
</dbReference>
<feature type="non-terminal residue" evidence="18">
    <location>
        <position position="494"/>
    </location>
</feature>
<evidence type="ECO:0000313" key="18">
    <source>
        <dbReference type="EMBL" id="NXP51602.1"/>
    </source>
</evidence>
<dbReference type="Gene3D" id="3.30.1330.90">
    <property type="entry name" value="D-3-phosphoglycerate dehydrogenase, domain 3"/>
    <property type="match status" value="1"/>
</dbReference>
<dbReference type="InterPro" id="IPR036291">
    <property type="entry name" value="NAD(P)-bd_dom_sf"/>
</dbReference>
<dbReference type="SUPFAM" id="SSF52283">
    <property type="entry name" value="Formate/glycerate dehydrogenase catalytic domain-like"/>
    <property type="match status" value="1"/>
</dbReference>
<sequence>PGLTRGVRMAQDCDGLIVRSATKVTADVLEAAERLQVVGRAGTGVDNVDVEAATRKGVLVMNTPTGNSLSAAELTCGMILCLARQIPQAAASMKEGKWDRKKYMGMELNGKTLGVLGLGRIGREVATRMQAFGMKTVGYDPIITPEASAAFGVEQLPLEQIWPLCDFITVHTPLLPSTTGLLNDSTFAKCRRGVQVVNCARGGIVDEGALLRALQSGQCGGAALDVFTQEPPKDRELVNHPNVICCPHLGASTQEAQSRCGKEIAMQIVDMATGKGLAGTVNGQALSRAFAPQTKPWIALARALGTVLHTLGKKAQGSVQVCTLGTPLREAGNYLMPAVATGLLAGGAQKEVTLVNALLLAQEAGLKVMTTHSDTVPEPDGSTGLLQVALQGSPHRAAGMVQGSAPALREINGATFKQPAPLAGHVLIYRAKASEPSVLPVLAGLLGKAGIQLQSYHSSSTVAGEQWSIVGLSAPLSNVSELKSRVTEVFQLHL</sequence>
<evidence type="ECO:0000256" key="10">
    <source>
        <dbReference type="ARBA" id="ARBA00023027"/>
    </source>
</evidence>
<comment type="caution">
    <text evidence="18">The sequence shown here is derived from an EMBL/GenBank/DDBJ whole genome shotgun (WGS) entry which is preliminary data.</text>
</comment>
<dbReference type="FunFam" id="3.40.50.720:FF:000616">
    <property type="entry name" value="D-3-phosphoglycerate dehydrogenase 2 chloroplastic"/>
    <property type="match status" value="1"/>
</dbReference>
<dbReference type="SUPFAM" id="SSF143548">
    <property type="entry name" value="Serine metabolism enzymes domain"/>
    <property type="match status" value="1"/>
</dbReference>
<dbReference type="InterPro" id="IPR006139">
    <property type="entry name" value="D-isomer_2_OHA_DH_cat_dom"/>
</dbReference>
<dbReference type="NCBIfam" id="TIGR01327">
    <property type="entry name" value="PGDH"/>
    <property type="match status" value="1"/>
</dbReference>
<name>A0A7L2B050_9GRUI</name>
<keyword evidence="8" id="KW-0007">Acetylation</keyword>
<dbReference type="EMBL" id="VXBZ01008084">
    <property type="protein sequence ID" value="NXP51602.1"/>
    <property type="molecule type" value="Genomic_DNA"/>
</dbReference>
<feature type="domain" description="D-isomer specific 2-hydroxyacid dehydrogenase catalytic" evidence="15">
    <location>
        <begin position="8"/>
        <end position="282"/>
    </location>
</feature>
<dbReference type="AlphaFoldDB" id="A0A7L2B050"/>
<evidence type="ECO:0000256" key="2">
    <source>
        <dbReference type="ARBA" id="ARBA00005854"/>
    </source>
</evidence>